<evidence type="ECO:0000313" key="2">
    <source>
        <dbReference type="EMBL" id="CAG7786618.1"/>
    </source>
</evidence>
<feature type="compositionally biased region" description="Polar residues" evidence="1">
    <location>
        <begin position="131"/>
        <end position="140"/>
    </location>
</feature>
<protein>
    <submittedName>
        <fullName evidence="2">Uncharacterized protein</fullName>
    </submittedName>
</protein>
<sequence length="443" mass="49921">MADSGNEAKQGDGALAGSVRRSERLNKGQPPSRFGDAVDWNKEKEKRATAGLRGTATLPSASQANMADDQRMEKEQSFMTKKLQAIREQEAQAKLKAEQVSIEAQKSVLALEEELKLAQIAEAAELEQILSDDQASGSGKDSQKSIRRSARGTRKSCSKLPFVETFIHDDNRGYQSMAEHKEDLDEEYDDDYCANKSFEDSKRVQGVDPMGVTITSFRDSVEYRDPPGVQGWESKRPALGLNVPHMRKTWKYLLNKGIPSYQNVRPKMIIGQDNYHLIVPRKLIEGPPNAPVMTRTKLGWMIHGNAMPFKNGVNKEFISYYSVDLRDDELHQLIESYFSIDSLGIHATAERESEENKRAFRIMTETTSKLDGRFQTGLLWAKDDIKLPESRTAAEKRLKSLENRMTKDPAFAEEYCAKMNHFMEQAKSNGLGLNEALLTGPDY</sequence>
<dbReference type="EMBL" id="CAJVCH010321518">
    <property type="protein sequence ID" value="CAG7786618.1"/>
    <property type="molecule type" value="Genomic_DNA"/>
</dbReference>
<feature type="region of interest" description="Disordered" evidence="1">
    <location>
        <begin position="1"/>
        <end position="77"/>
    </location>
</feature>
<feature type="compositionally biased region" description="Basic and acidic residues" evidence="1">
    <location>
        <begin position="39"/>
        <end position="48"/>
    </location>
</feature>
<name>A0A8J2L2S5_9HEXA</name>
<comment type="caution">
    <text evidence="2">The sequence shown here is derived from an EMBL/GenBank/DDBJ whole genome shotgun (WGS) entry which is preliminary data.</text>
</comment>
<accession>A0A8J2L2S5</accession>
<dbReference type="PANTHER" id="PTHR47331">
    <property type="entry name" value="PHD-TYPE DOMAIN-CONTAINING PROTEIN"/>
    <property type="match status" value="1"/>
</dbReference>
<reference evidence="2" key="1">
    <citation type="submission" date="2021-06" db="EMBL/GenBank/DDBJ databases">
        <authorList>
            <person name="Hodson N. C."/>
            <person name="Mongue J. A."/>
            <person name="Jaron S. K."/>
        </authorList>
    </citation>
    <scope>NUCLEOTIDE SEQUENCE</scope>
</reference>
<gene>
    <name evidence="2" type="ORF">AFUS01_LOCUS25179</name>
</gene>
<evidence type="ECO:0000256" key="1">
    <source>
        <dbReference type="SAM" id="MobiDB-lite"/>
    </source>
</evidence>
<dbReference type="PANTHER" id="PTHR47331:SF5">
    <property type="entry name" value="RIBONUCLEASE H"/>
    <property type="match status" value="1"/>
</dbReference>
<keyword evidence="3" id="KW-1185">Reference proteome</keyword>
<organism evidence="2 3">
    <name type="scientific">Allacma fusca</name>
    <dbReference type="NCBI Taxonomy" id="39272"/>
    <lineage>
        <taxon>Eukaryota</taxon>
        <taxon>Metazoa</taxon>
        <taxon>Ecdysozoa</taxon>
        <taxon>Arthropoda</taxon>
        <taxon>Hexapoda</taxon>
        <taxon>Collembola</taxon>
        <taxon>Symphypleona</taxon>
        <taxon>Sminthuridae</taxon>
        <taxon>Allacma</taxon>
    </lineage>
</organism>
<feature type="region of interest" description="Disordered" evidence="1">
    <location>
        <begin position="131"/>
        <end position="152"/>
    </location>
</feature>
<dbReference type="Proteomes" id="UP000708208">
    <property type="component" value="Unassembled WGS sequence"/>
</dbReference>
<dbReference type="AlphaFoldDB" id="A0A8J2L2S5"/>
<evidence type="ECO:0000313" key="3">
    <source>
        <dbReference type="Proteomes" id="UP000708208"/>
    </source>
</evidence>
<proteinExistence type="predicted"/>
<dbReference type="OrthoDB" id="6434680at2759"/>